<reference evidence="1 2" key="1">
    <citation type="submission" date="2019-07" db="EMBL/GenBank/DDBJ databases">
        <title>Tomitella cavernea sp. nov., an actinomycete isolated from soil.</title>
        <authorList>
            <person name="Cheng J."/>
        </authorList>
    </citation>
    <scope>NUCLEOTIDE SEQUENCE [LARGE SCALE GENOMIC DNA]</scope>
    <source>
        <strain evidence="1 2">HY188</strain>
    </source>
</reference>
<dbReference type="OrthoDB" id="4709096at2"/>
<dbReference type="InterPro" id="IPR019639">
    <property type="entry name" value="DUF2505"/>
</dbReference>
<keyword evidence="2" id="KW-1185">Reference proteome</keyword>
<evidence type="ECO:0000313" key="1">
    <source>
        <dbReference type="EMBL" id="QDQ98269.1"/>
    </source>
</evidence>
<dbReference type="Pfam" id="PF10698">
    <property type="entry name" value="DUF2505"/>
    <property type="match status" value="1"/>
</dbReference>
<dbReference type="KEGG" id="toy:FO059_14330"/>
<reference evidence="1 2" key="2">
    <citation type="submission" date="2019-07" db="EMBL/GenBank/DDBJ databases">
        <authorList>
            <person name="Huang Y."/>
        </authorList>
    </citation>
    <scope>NUCLEOTIDE SEQUENCE [LARGE SCALE GENOMIC DNA]</scope>
    <source>
        <strain evidence="1 2">HY188</strain>
    </source>
</reference>
<dbReference type="RefSeq" id="WP_143909675.1">
    <property type="nucleotide sequence ID" value="NZ_CP041765.1"/>
</dbReference>
<evidence type="ECO:0000313" key="2">
    <source>
        <dbReference type="Proteomes" id="UP000317344"/>
    </source>
</evidence>
<accession>A0A516X5D1</accession>
<gene>
    <name evidence="1" type="ORF">FO059_14330</name>
</gene>
<dbReference type="EMBL" id="CP041765">
    <property type="protein sequence ID" value="QDQ98269.1"/>
    <property type="molecule type" value="Genomic_DNA"/>
</dbReference>
<organism evidence="1 2">
    <name type="scientific">Tomitella fengzijianii</name>
    <dbReference type="NCBI Taxonomy" id="2597660"/>
    <lineage>
        <taxon>Bacteria</taxon>
        <taxon>Bacillati</taxon>
        <taxon>Actinomycetota</taxon>
        <taxon>Actinomycetes</taxon>
        <taxon>Mycobacteriales</taxon>
        <taxon>Tomitella</taxon>
    </lineage>
</organism>
<dbReference type="Proteomes" id="UP000317344">
    <property type="component" value="Chromosome"/>
</dbReference>
<sequence length="170" mass="18421">MPRRIEYSARLSGNAARTYAALADKAYWDGLMDQLREFTPVSVVESFESGDDGIRVEMTQVIAREMMPAVAQTVLQTDLVITRRATFGRFVPDGVTTGGFSATIPAAPGSLGGDVTLTGTDGGSVLHYTPEAKVNIPFVGGKLEDVILENLVNLIGIEEDFTNRWLRSHS</sequence>
<proteinExistence type="predicted"/>
<protein>
    <submittedName>
        <fullName evidence="1">DUF2505 domain-containing protein</fullName>
    </submittedName>
</protein>
<name>A0A516X5D1_9ACTN</name>
<dbReference type="AlphaFoldDB" id="A0A516X5D1"/>